<evidence type="ECO:0000313" key="3">
    <source>
        <dbReference type="Proteomes" id="UP001139477"/>
    </source>
</evidence>
<keyword evidence="3" id="KW-1185">Reference proteome</keyword>
<sequence>MRSTLPRLALRLALVALLIAANLWLAFWLRDFAADMVAQGRMELLGATVAGLLLVYAVVLAIPFVPGAEIGLALLMAHGASAAPFVWGATALGLLIAYAAGLALSAPRVCHAL</sequence>
<feature type="non-terminal residue" evidence="2">
    <location>
        <position position="113"/>
    </location>
</feature>
<gene>
    <name evidence="2" type="ORF">NHG85_06065</name>
</gene>
<feature type="transmembrane region" description="Helical" evidence="1">
    <location>
        <begin position="44"/>
        <end position="65"/>
    </location>
</feature>
<accession>A0A9X2FPT6</accession>
<dbReference type="Proteomes" id="UP001139477">
    <property type="component" value="Unassembled WGS sequence"/>
</dbReference>
<keyword evidence="1" id="KW-0812">Transmembrane</keyword>
<protein>
    <submittedName>
        <fullName evidence="2">Uncharacterized protein</fullName>
    </submittedName>
</protein>
<evidence type="ECO:0000313" key="2">
    <source>
        <dbReference type="EMBL" id="MCP1168095.1"/>
    </source>
</evidence>
<comment type="caution">
    <text evidence="2">The sequence shown here is derived from an EMBL/GenBank/DDBJ whole genome shotgun (WGS) entry which is preliminary data.</text>
</comment>
<dbReference type="AlphaFoldDB" id="A0A9X2FPT6"/>
<keyword evidence="1" id="KW-0472">Membrane</keyword>
<keyword evidence="1" id="KW-1133">Transmembrane helix</keyword>
<organism evidence="2 3">
    <name type="scientific">Limimaricola litoreus</name>
    <dbReference type="NCBI Taxonomy" id="2955316"/>
    <lineage>
        <taxon>Bacteria</taxon>
        <taxon>Pseudomonadati</taxon>
        <taxon>Pseudomonadota</taxon>
        <taxon>Alphaproteobacteria</taxon>
        <taxon>Rhodobacterales</taxon>
        <taxon>Paracoccaceae</taxon>
        <taxon>Limimaricola</taxon>
    </lineage>
</organism>
<dbReference type="EMBL" id="JAMYXC010000086">
    <property type="protein sequence ID" value="MCP1168095.1"/>
    <property type="molecule type" value="Genomic_DNA"/>
</dbReference>
<proteinExistence type="predicted"/>
<evidence type="ECO:0000256" key="1">
    <source>
        <dbReference type="SAM" id="Phobius"/>
    </source>
</evidence>
<reference evidence="2" key="1">
    <citation type="submission" date="2022-06" db="EMBL/GenBank/DDBJ databases">
        <title>Limimaricola sediminis sp. nov., isolated from an intertidal sediment.</title>
        <authorList>
            <person name="Shao X."/>
        </authorList>
    </citation>
    <scope>NUCLEOTIDE SEQUENCE</scope>
    <source>
        <strain evidence="2">ASW11-118</strain>
    </source>
</reference>
<name>A0A9X2FPT6_9RHOB</name>
<feature type="transmembrane region" description="Helical" evidence="1">
    <location>
        <begin position="85"/>
        <end position="104"/>
    </location>
</feature>
<feature type="transmembrane region" description="Helical" evidence="1">
    <location>
        <begin position="12"/>
        <end position="32"/>
    </location>
</feature>